<dbReference type="GO" id="GO:0043569">
    <property type="term" value="P:negative regulation of insulin-like growth factor receptor signaling pathway"/>
    <property type="evidence" value="ECO:0007669"/>
    <property type="project" value="TreeGrafter"/>
</dbReference>
<sequence length="183" mass="19801">MAAASWYHRDISRVVAEELLAKAGRDGCFLVRDSESVSGAYALCLLRAGAGRDGASPSLPPQTIQGIQAKCFRTLPDLIGAYQQPNNGLVTPLLYPVHRARQGLLTSDPDLELLLNKISTVNHLLSSLEKKVPAPPTHRDARLGKPSWVQGEARPPLMAPTAQLCQCPELGNLTLLQQTPHLN</sequence>
<feature type="domain" description="SH2" evidence="4">
    <location>
        <begin position="6"/>
        <end position="97"/>
    </location>
</feature>
<dbReference type="InterPro" id="IPR000980">
    <property type="entry name" value="SH2"/>
</dbReference>
<dbReference type="PROSITE" id="PS50001">
    <property type="entry name" value="SH2"/>
    <property type="match status" value="1"/>
</dbReference>
<evidence type="ECO:0000259" key="4">
    <source>
        <dbReference type="PROSITE" id="PS50001"/>
    </source>
</evidence>
<proteinExistence type="predicted"/>
<keyword evidence="6" id="KW-1185">Reference proteome</keyword>
<dbReference type="Pfam" id="PF00017">
    <property type="entry name" value="SH2"/>
    <property type="match status" value="1"/>
</dbReference>
<evidence type="ECO:0000256" key="2">
    <source>
        <dbReference type="ARBA" id="ARBA00022999"/>
    </source>
</evidence>
<evidence type="ECO:0000313" key="5">
    <source>
        <dbReference type="Ensembl" id="ENSBJAP00000020290.1"/>
    </source>
</evidence>
<dbReference type="PANTHER" id="PTHR46051:SF2">
    <property type="entry name" value="PHOSPHATIDYLINOSITOL 3,4,5-TRISPHOSPHATE 5-PHOSPHATASE 2"/>
    <property type="match status" value="1"/>
</dbReference>
<dbReference type="PANTHER" id="PTHR46051">
    <property type="entry name" value="SH2 DOMAIN-CONTAINING PROTEIN"/>
    <property type="match status" value="1"/>
</dbReference>
<evidence type="ECO:0000256" key="1">
    <source>
        <dbReference type="ARBA" id="ARBA00022859"/>
    </source>
</evidence>
<organism evidence="5 6">
    <name type="scientific">Buteo japonicus</name>
    <dbReference type="NCBI Taxonomy" id="224669"/>
    <lineage>
        <taxon>Eukaryota</taxon>
        <taxon>Metazoa</taxon>
        <taxon>Chordata</taxon>
        <taxon>Craniata</taxon>
        <taxon>Vertebrata</taxon>
        <taxon>Euteleostomi</taxon>
        <taxon>Archelosauria</taxon>
        <taxon>Archosauria</taxon>
        <taxon>Dinosauria</taxon>
        <taxon>Saurischia</taxon>
        <taxon>Theropoda</taxon>
        <taxon>Coelurosauria</taxon>
        <taxon>Aves</taxon>
        <taxon>Neognathae</taxon>
        <taxon>Neoaves</taxon>
        <taxon>Telluraves</taxon>
        <taxon>Accipitrimorphae</taxon>
        <taxon>Accipitriformes</taxon>
        <taxon>Accipitridae</taxon>
        <taxon>Accipitrinae</taxon>
        <taxon>Buteo</taxon>
    </lineage>
</organism>
<dbReference type="GO" id="GO:0004445">
    <property type="term" value="F:inositol-polyphosphate 5-phosphatase activity"/>
    <property type="evidence" value="ECO:0007669"/>
    <property type="project" value="TreeGrafter"/>
</dbReference>
<dbReference type="GO" id="GO:0050776">
    <property type="term" value="P:regulation of immune response"/>
    <property type="evidence" value="ECO:0007669"/>
    <property type="project" value="TreeGrafter"/>
</dbReference>
<dbReference type="AlphaFoldDB" id="A0A8C0BRY4"/>
<dbReference type="SUPFAM" id="SSF55550">
    <property type="entry name" value="SH2 domain"/>
    <property type="match status" value="1"/>
</dbReference>
<dbReference type="GO" id="GO:0002376">
    <property type="term" value="P:immune system process"/>
    <property type="evidence" value="ECO:0007669"/>
    <property type="project" value="UniProtKB-KW"/>
</dbReference>
<dbReference type="SMART" id="SM00252">
    <property type="entry name" value="SH2"/>
    <property type="match status" value="1"/>
</dbReference>
<dbReference type="Gene3D" id="3.30.505.10">
    <property type="entry name" value="SH2 domain"/>
    <property type="match status" value="1"/>
</dbReference>
<protein>
    <recommendedName>
        <fullName evidence="4">SH2 domain-containing protein</fullName>
    </recommendedName>
</protein>
<accession>A0A8C0BRY4</accession>
<name>A0A8C0BRY4_9AVES</name>
<dbReference type="PRINTS" id="PR00401">
    <property type="entry name" value="SH2DOMAIN"/>
</dbReference>
<keyword evidence="2 3" id="KW-0727">SH2 domain</keyword>
<dbReference type="Proteomes" id="UP000694555">
    <property type="component" value="Unplaced"/>
</dbReference>
<dbReference type="Ensembl" id="ENSBJAT00000020865.1">
    <property type="protein sequence ID" value="ENSBJAP00000020290.1"/>
    <property type="gene ID" value="ENSBJAG00000013325.1"/>
</dbReference>
<keyword evidence="1" id="KW-0391">Immunity</keyword>
<evidence type="ECO:0000256" key="3">
    <source>
        <dbReference type="PROSITE-ProRule" id="PRU00191"/>
    </source>
</evidence>
<dbReference type="GO" id="GO:0005829">
    <property type="term" value="C:cytosol"/>
    <property type="evidence" value="ECO:0007669"/>
    <property type="project" value="TreeGrafter"/>
</dbReference>
<evidence type="ECO:0000313" key="6">
    <source>
        <dbReference type="Proteomes" id="UP000694555"/>
    </source>
</evidence>
<reference evidence="5" key="1">
    <citation type="submission" date="2025-08" db="UniProtKB">
        <authorList>
            <consortium name="Ensembl"/>
        </authorList>
    </citation>
    <scope>IDENTIFICATION</scope>
</reference>
<dbReference type="InterPro" id="IPR036860">
    <property type="entry name" value="SH2_dom_sf"/>
</dbReference>
<reference evidence="5" key="2">
    <citation type="submission" date="2025-09" db="UniProtKB">
        <authorList>
            <consortium name="Ensembl"/>
        </authorList>
    </citation>
    <scope>IDENTIFICATION</scope>
</reference>